<evidence type="ECO:0000256" key="1">
    <source>
        <dbReference type="SAM" id="MobiDB-lite"/>
    </source>
</evidence>
<evidence type="ECO:0000313" key="3">
    <source>
        <dbReference type="Proteomes" id="UP001292094"/>
    </source>
</evidence>
<keyword evidence="3" id="KW-1185">Reference proteome</keyword>
<gene>
    <name evidence="2" type="ORF">Pmani_037220</name>
</gene>
<name>A0AAE1TNH5_9EUCA</name>
<organism evidence="2 3">
    <name type="scientific">Petrolisthes manimaculis</name>
    <dbReference type="NCBI Taxonomy" id="1843537"/>
    <lineage>
        <taxon>Eukaryota</taxon>
        <taxon>Metazoa</taxon>
        <taxon>Ecdysozoa</taxon>
        <taxon>Arthropoda</taxon>
        <taxon>Crustacea</taxon>
        <taxon>Multicrustacea</taxon>
        <taxon>Malacostraca</taxon>
        <taxon>Eumalacostraca</taxon>
        <taxon>Eucarida</taxon>
        <taxon>Decapoda</taxon>
        <taxon>Pleocyemata</taxon>
        <taxon>Anomura</taxon>
        <taxon>Galatheoidea</taxon>
        <taxon>Porcellanidae</taxon>
        <taxon>Petrolisthes</taxon>
    </lineage>
</organism>
<sequence length="103" mass="10995">MYHEYNYVYNAAVFSLPTCLPPFISLPSCLPPFILTANLPACLHLTAYLPSSPFLMCLTDVKGGYYGSGRGHGGGRRGHGDMGEVKGVGKGSGRSGRDQEGVR</sequence>
<dbReference type="Proteomes" id="UP001292094">
    <property type="component" value="Unassembled WGS sequence"/>
</dbReference>
<dbReference type="AlphaFoldDB" id="A0AAE1TNH5"/>
<proteinExistence type="predicted"/>
<feature type="region of interest" description="Disordered" evidence="1">
    <location>
        <begin position="69"/>
        <end position="103"/>
    </location>
</feature>
<evidence type="ECO:0000313" key="2">
    <source>
        <dbReference type="EMBL" id="KAK4289835.1"/>
    </source>
</evidence>
<dbReference type="EMBL" id="JAWZYT010005703">
    <property type="protein sequence ID" value="KAK4289835.1"/>
    <property type="molecule type" value="Genomic_DNA"/>
</dbReference>
<protein>
    <submittedName>
        <fullName evidence="2">Uncharacterized protein</fullName>
    </submittedName>
</protein>
<accession>A0AAE1TNH5</accession>
<comment type="caution">
    <text evidence="2">The sequence shown here is derived from an EMBL/GenBank/DDBJ whole genome shotgun (WGS) entry which is preliminary data.</text>
</comment>
<reference evidence="2" key="1">
    <citation type="submission" date="2023-11" db="EMBL/GenBank/DDBJ databases">
        <title>Genome assemblies of two species of porcelain crab, Petrolisthes cinctipes and Petrolisthes manimaculis (Anomura: Porcellanidae).</title>
        <authorList>
            <person name="Angst P."/>
        </authorList>
    </citation>
    <scope>NUCLEOTIDE SEQUENCE</scope>
    <source>
        <strain evidence="2">PB745_02</strain>
        <tissue evidence="2">Gill</tissue>
    </source>
</reference>